<organism evidence="1 2">
    <name type="scientific">Sporolactobacillus mangiferae</name>
    <dbReference type="NCBI Taxonomy" id="2940498"/>
    <lineage>
        <taxon>Bacteria</taxon>
        <taxon>Bacillati</taxon>
        <taxon>Bacillota</taxon>
        <taxon>Bacilli</taxon>
        <taxon>Bacillales</taxon>
        <taxon>Sporolactobacillaceae</taxon>
        <taxon>Sporolactobacillus</taxon>
    </lineage>
</organism>
<reference evidence="1 2" key="1">
    <citation type="submission" date="2022-05" db="EMBL/GenBank/DDBJ databases">
        <title>Sporolactobacillus sp nov CPB3-1, isolated from tree bark (Mangifera indica L.).</title>
        <authorList>
            <person name="Phuengjayaem S."/>
            <person name="Tanasupawat S."/>
        </authorList>
    </citation>
    <scope>NUCLEOTIDE SEQUENCE [LARGE SCALE GENOMIC DNA]</scope>
    <source>
        <strain evidence="1 2">CPB3-1</strain>
    </source>
</reference>
<evidence type="ECO:0000313" key="2">
    <source>
        <dbReference type="Proteomes" id="UP001203004"/>
    </source>
</evidence>
<keyword evidence="2" id="KW-1185">Reference proteome</keyword>
<comment type="caution">
    <text evidence="1">The sequence shown here is derived from an EMBL/GenBank/DDBJ whole genome shotgun (WGS) entry which is preliminary data.</text>
</comment>
<sequence length="89" mass="11197">MESADQIFFLDLPKSIRRYRIIKRFIRQKLRLEKSNYRPSLHILQKMFEWNDRFQNQDRKQLYHHLDLFSEKTFILRTKRDVNRSIDLI</sequence>
<dbReference type="EMBL" id="JAMAST010000005">
    <property type="protein sequence ID" value="MCL1631703.1"/>
    <property type="molecule type" value="Genomic_DNA"/>
</dbReference>
<gene>
    <name evidence="1" type="ORF">M3N64_07040</name>
</gene>
<dbReference type="RefSeq" id="WP_249100214.1">
    <property type="nucleotide sequence ID" value="NZ_JAMAST010000005.1"/>
</dbReference>
<protein>
    <submittedName>
        <fullName evidence="1">Uncharacterized protein</fullName>
    </submittedName>
</protein>
<accession>A0ABT0MAL4</accession>
<dbReference type="Proteomes" id="UP001203004">
    <property type="component" value="Unassembled WGS sequence"/>
</dbReference>
<name>A0ABT0MAL4_9BACL</name>
<evidence type="ECO:0000313" key="1">
    <source>
        <dbReference type="EMBL" id="MCL1631703.1"/>
    </source>
</evidence>
<proteinExistence type="predicted"/>